<evidence type="ECO:0000313" key="2">
    <source>
        <dbReference type="Proteomes" id="UP001162992"/>
    </source>
</evidence>
<organism evidence="1 2">
    <name type="scientific">Diphasiastrum complanatum</name>
    <name type="common">Issler's clubmoss</name>
    <name type="synonym">Lycopodium complanatum</name>
    <dbReference type="NCBI Taxonomy" id="34168"/>
    <lineage>
        <taxon>Eukaryota</taxon>
        <taxon>Viridiplantae</taxon>
        <taxon>Streptophyta</taxon>
        <taxon>Embryophyta</taxon>
        <taxon>Tracheophyta</taxon>
        <taxon>Lycopodiopsida</taxon>
        <taxon>Lycopodiales</taxon>
        <taxon>Lycopodiaceae</taxon>
        <taxon>Lycopodioideae</taxon>
        <taxon>Diphasiastrum</taxon>
    </lineage>
</organism>
<accession>A0ACC2EIJ1</accession>
<evidence type="ECO:0000313" key="1">
    <source>
        <dbReference type="EMBL" id="KAJ7566326.1"/>
    </source>
</evidence>
<reference evidence="2" key="1">
    <citation type="journal article" date="2024" name="Proc. Natl. Acad. Sci. U.S.A.">
        <title>Extraordinary preservation of gene collinearity over three hundred million years revealed in homosporous lycophytes.</title>
        <authorList>
            <person name="Li C."/>
            <person name="Wickell D."/>
            <person name="Kuo L.Y."/>
            <person name="Chen X."/>
            <person name="Nie B."/>
            <person name="Liao X."/>
            <person name="Peng D."/>
            <person name="Ji J."/>
            <person name="Jenkins J."/>
            <person name="Williams M."/>
            <person name="Shu S."/>
            <person name="Plott C."/>
            <person name="Barry K."/>
            <person name="Rajasekar S."/>
            <person name="Grimwood J."/>
            <person name="Han X."/>
            <person name="Sun S."/>
            <person name="Hou Z."/>
            <person name="He W."/>
            <person name="Dai G."/>
            <person name="Sun C."/>
            <person name="Schmutz J."/>
            <person name="Leebens-Mack J.H."/>
            <person name="Li F.W."/>
            <person name="Wang L."/>
        </authorList>
    </citation>
    <scope>NUCLEOTIDE SEQUENCE [LARGE SCALE GENOMIC DNA]</scope>
    <source>
        <strain evidence="2">cv. PW_Plant_1</strain>
    </source>
</reference>
<proteinExistence type="predicted"/>
<keyword evidence="2" id="KW-1185">Reference proteome</keyword>
<name>A0ACC2EIJ1_DIPCM</name>
<comment type="caution">
    <text evidence="1">The sequence shown here is derived from an EMBL/GenBank/DDBJ whole genome shotgun (WGS) entry which is preliminary data.</text>
</comment>
<dbReference type="Proteomes" id="UP001162992">
    <property type="component" value="Chromosome 2"/>
</dbReference>
<sequence length="410" mass="46570">MHSLPLNLLRLSGNPIVSTTRYYRKTTIARMPTLKYLDESPVFDKEKRLAHAWMAGGLEAEKHERETILQEEAAERDAHRQAFQDMVQKAKANAKDEAACEVTELREHNIQNEPIVNISENDEEESDNEEESILQIDNIEPSEGKCFDIRWNEKDVNMLASVEEDAYCNKRDSNALGIDEKTMPLYTKLAGEPSSNDKSYHEDCMDIIRNNSCFQQQAKNQAVDISQNFETVCPSSATPCLMNFDSFGIHETEQMQVSTVSSIDEIKNLHFPIDPMTSKQTGELPEYQEFFGIPEHAENGSAKLSAERLECALKERMFKKGLQERILQRAAVDAQEQLRSCISETDIENLSKETGRRVIWGTNMYKDLWTKAANIDHLVIEDTHESAISENFAPANMELDMPGESVPVCP</sequence>
<dbReference type="EMBL" id="CM055093">
    <property type="protein sequence ID" value="KAJ7566326.1"/>
    <property type="molecule type" value="Genomic_DNA"/>
</dbReference>
<gene>
    <name evidence="1" type="ORF">O6H91_02G097200</name>
</gene>
<protein>
    <submittedName>
        <fullName evidence="1">Uncharacterized protein</fullName>
    </submittedName>
</protein>